<dbReference type="Gramene" id="Mp2g06040.1">
    <property type="protein sequence ID" value="Mp2g06040.1.cds1"/>
    <property type="gene ID" value="Mp2g06040"/>
</dbReference>
<proteinExistence type="predicted"/>
<keyword evidence="2" id="KW-1185">Reference proteome</keyword>
<gene>
    <name evidence="1" type="ORF">MARPO_0021s0059</name>
</gene>
<dbReference type="Proteomes" id="UP000244005">
    <property type="component" value="Unassembled WGS sequence"/>
</dbReference>
<dbReference type="AlphaFoldDB" id="A0A2R6XDL3"/>
<evidence type="ECO:0000313" key="1">
    <source>
        <dbReference type="EMBL" id="PTQ44193.1"/>
    </source>
</evidence>
<reference evidence="2" key="1">
    <citation type="journal article" date="2017" name="Cell">
        <title>Insights into land plant evolution garnered from the Marchantia polymorpha genome.</title>
        <authorList>
            <person name="Bowman J.L."/>
            <person name="Kohchi T."/>
            <person name="Yamato K.T."/>
            <person name="Jenkins J."/>
            <person name="Shu S."/>
            <person name="Ishizaki K."/>
            <person name="Yamaoka S."/>
            <person name="Nishihama R."/>
            <person name="Nakamura Y."/>
            <person name="Berger F."/>
            <person name="Adam C."/>
            <person name="Aki S.S."/>
            <person name="Althoff F."/>
            <person name="Araki T."/>
            <person name="Arteaga-Vazquez M.A."/>
            <person name="Balasubrmanian S."/>
            <person name="Barry K."/>
            <person name="Bauer D."/>
            <person name="Boehm C.R."/>
            <person name="Briginshaw L."/>
            <person name="Caballero-Perez J."/>
            <person name="Catarino B."/>
            <person name="Chen F."/>
            <person name="Chiyoda S."/>
            <person name="Chovatia M."/>
            <person name="Davies K.M."/>
            <person name="Delmans M."/>
            <person name="Demura T."/>
            <person name="Dierschke T."/>
            <person name="Dolan L."/>
            <person name="Dorantes-Acosta A.E."/>
            <person name="Eklund D.M."/>
            <person name="Florent S.N."/>
            <person name="Flores-Sandoval E."/>
            <person name="Fujiyama A."/>
            <person name="Fukuzawa H."/>
            <person name="Galik B."/>
            <person name="Grimanelli D."/>
            <person name="Grimwood J."/>
            <person name="Grossniklaus U."/>
            <person name="Hamada T."/>
            <person name="Haseloff J."/>
            <person name="Hetherington A.J."/>
            <person name="Higo A."/>
            <person name="Hirakawa Y."/>
            <person name="Hundley H.N."/>
            <person name="Ikeda Y."/>
            <person name="Inoue K."/>
            <person name="Inoue S.I."/>
            <person name="Ishida S."/>
            <person name="Jia Q."/>
            <person name="Kakita M."/>
            <person name="Kanazawa T."/>
            <person name="Kawai Y."/>
            <person name="Kawashima T."/>
            <person name="Kennedy M."/>
            <person name="Kinose K."/>
            <person name="Kinoshita T."/>
            <person name="Kohara Y."/>
            <person name="Koide E."/>
            <person name="Komatsu K."/>
            <person name="Kopischke S."/>
            <person name="Kubo M."/>
            <person name="Kyozuka J."/>
            <person name="Lagercrantz U."/>
            <person name="Lin S.S."/>
            <person name="Lindquist E."/>
            <person name="Lipzen A.M."/>
            <person name="Lu C.W."/>
            <person name="De Luna E."/>
            <person name="Martienssen R.A."/>
            <person name="Minamino N."/>
            <person name="Mizutani M."/>
            <person name="Mizutani M."/>
            <person name="Mochizuki N."/>
            <person name="Monte I."/>
            <person name="Mosher R."/>
            <person name="Nagasaki H."/>
            <person name="Nakagami H."/>
            <person name="Naramoto S."/>
            <person name="Nishitani K."/>
            <person name="Ohtani M."/>
            <person name="Okamoto T."/>
            <person name="Okumura M."/>
            <person name="Phillips J."/>
            <person name="Pollak B."/>
            <person name="Reinders A."/>
            <person name="Rovekamp M."/>
            <person name="Sano R."/>
            <person name="Sawa S."/>
            <person name="Schmid M.W."/>
            <person name="Shirakawa M."/>
            <person name="Solano R."/>
            <person name="Spunde A."/>
            <person name="Suetsugu N."/>
            <person name="Sugano S."/>
            <person name="Sugiyama A."/>
            <person name="Sun R."/>
            <person name="Suzuki Y."/>
            <person name="Takenaka M."/>
            <person name="Takezawa D."/>
            <person name="Tomogane H."/>
            <person name="Tsuzuki M."/>
            <person name="Ueda T."/>
            <person name="Umeda M."/>
            <person name="Ward J.M."/>
            <person name="Watanabe Y."/>
            <person name="Yazaki K."/>
            <person name="Yokoyama R."/>
            <person name="Yoshitake Y."/>
            <person name="Yotsui I."/>
            <person name="Zachgo S."/>
            <person name="Schmutz J."/>
        </authorList>
    </citation>
    <scope>NUCLEOTIDE SEQUENCE [LARGE SCALE GENOMIC DNA]</scope>
    <source>
        <strain evidence="2">Tak-1</strain>
    </source>
</reference>
<accession>A0A2R6XDL3</accession>
<protein>
    <submittedName>
        <fullName evidence="1">Uncharacterized protein</fullName>
    </submittedName>
</protein>
<sequence>MAIVATKLESGWPHFSGSKQRITDVHNDGTVELVRHLVSTLCMQSIARERNAINHNKLIVQFAFLRSTR</sequence>
<evidence type="ECO:0000313" key="2">
    <source>
        <dbReference type="Proteomes" id="UP000244005"/>
    </source>
</evidence>
<organism evidence="1 2">
    <name type="scientific">Marchantia polymorpha</name>
    <name type="common">Common liverwort</name>
    <name type="synonym">Marchantia aquatica</name>
    <dbReference type="NCBI Taxonomy" id="3197"/>
    <lineage>
        <taxon>Eukaryota</taxon>
        <taxon>Viridiplantae</taxon>
        <taxon>Streptophyta</taxon>
        <taxon>Embryophyta</taxon>
        <taxon>Marchantiophyta</taxon>
        <taxon>Marchantiopsida</taxon>
        <taxon>Marchantiidae</taxon>
        <taxon>Marchantiales</taxon>
        <taxon>Marchantiaceae</taxon>
        <taxon>Marchantia</taxon>
    </lineage>
</organism>
<name>A0A2R6XDL3_MARPO</name>
<dbReference type="EMBL" id="KZ772693">
    <property type="protein sequence ID" value="PTQ44193.1"/>
    <property type="molecule type" value="Genomic_DNA"/>
</dbReference>